<organism evidence="12 13">
    <name type="scientific">Alkalispirillum mobile</name>
    <dbReference type="NCBI Taxonomy" id="85925"/>
    <lineage>
        <taxon>Bacteria</taxon>
        <taxon>Pseudomonadati</taxon>
        <taxon>Pseudomonadota</taxon>
        <taxon>Gammaproteobacteria</taxon>
        <taxon>Chromatiales</taxon>
        <taxon>Ectothiorhodospiraceae</taxon>
        <taxon>Alkalispirillum</taxon>
    </lineage>
</organism>
<dbReference type="OrthoDB" id="9809799at2"/>
<dbReference type="NCBIfam" id="TIGR01726">
    <property type="entry name" value="HEQRo_perm_3TM"/>
    <property type="match status" value="1"/>
</dbReference>
<dbReference type="GO" id="GO:0006865">
    <property type="term" value="P:amino acid transport"/>
    <property type="evidence" value="ECO:0007669"/>
    <property type="project" value="UniProtKB-KW"/>
</dbReference>
<feature type="transmembrane region" description="Helical" evidence="10">
    <location>
        <begin position="50"/>
        <end position="77"/>
    </location>
</feature>
<proteinExistence type="inferred from homology"/>
<sequence>MEFRWDVVIDAMPQMLAGAQLTAYITLLGIGGGLVIGTLCGLILAFRFPVINWIAFAYVSVIRGTPIVVQAMFIYFALPMALDITLSGFAAASICLAMNAGAYITEIVRGAVLSIDKGQTDAGLALGLSYPQVLLHIVGPLAFRRTIPPLGNQFIISLKDSALFLVIGVAELAQRGEQLTAQTGRALEIWTAVAVFYLIMTFTLAMVMRAIERRMRIL</sequence>
<dbReference type="PROSITE" id="PS50928">
    <property type="entry name" value="ABC_TM1"/>
    <property type="match status" value="1"/>
</dbReference>
<comment type="caution">
    <text evidence="12">The sequence shown here is derived from an EMBL/GenBank/DDBJ whole genome shotgun (WGS) entry which is preliminary data.</text>
</comment>
<gene>
    <name evidence="12" type="ORF">DFR31_2537</name>
</gene>
<comment type="similarity">
    <text evidence="3">Belongs to the binding-protein-dependent transport system permease family. HisMQ subfamily.</text>
</comment>
<keyword evidence="5" id="KW-1003">Cell membrane</keyword>
<keyword evidence="9 10" id="KW-0472">Membrane</keyword>
<keyword evidence="13" id="KW-1185">Reference proteome</keyword>
<feature type="domain" description="ABC transmembrane type-1" evidence="11">
    <location>
        <begin position="19"/>
        <end position="208"/>
    </location>
</feature>
<keyword evidence="6 10" id="KW-0812">Transmembrane</keyword>
<dbReference type="RefSeq" id="WP_121443040.1">
    <property type="nucleotide sequence ID" value="NZ_RCDA01000005.1"/>
</dbReference>
<evidence type="ECO:0000259" key="11">
    <source>
        <dbReference type="PROSITE" id="PS50928"/>
    </source>
</evidence>
<dbReference type="AlphaFoldDB" id="A0A498C154"/>
<dbReference type="CDD" id="cd06261">
    <property type="entry name" value="TM_PBP2"/>
    <property type="match status" value="1"/>
</dbReference>
<dbReference type="Pfam" id="PF00528">
    <property type="entry name" value="BPD_transp_1"/>
    <property type="match status" value="1"/>
</dbReference>
<evidence type="ECO:0000256" key="8">
    <source>
        <dbReference type="ARBA" id="ARBA00022989"/>
    </source>
</evidence>
<dbReference type="InterPro" id="IPR035906">
    <property type="entry name" value="MetI-like_sf"/>
</dbReference>
<evidence type="ECO:0000256" key="1">
    <source>
        <dbReference type="ARBA" id="ARBA00003159"/>
    </source>
</evidence>
<keyword evidence="4 10" id="KW-0813">Transport</keyword>
<dbReference type="SUPFAM" id="SSF161098">
    <property type="entry name" value="MetI-like"/>
    <property type="match status" value="1"/>
</dbReference>
<evidence type="ECO:0000256" key="3">
    <source>
        <dbReference type="ARBA" id="ARBA00010072"/>
    </source>
</evidence>
<evidence type="ECO:0000256" key="2">
    <source>
        <dbReference type="ARBA" id="ARBA00004429"/>
    </source>
</evidence>
<dbReference type="Proteomes" id="UP000275461">
    <property type="component" value="Unassembled WGS sequence"/>
</dbReference>
<dbReference type="GO" id="GO:0022857">
    <property type="term" value="F:transmembrane transporter activity"/>
    <property type="evidence" value="ECO:0007669"/>
    <property type="project" value="InterPro"/>
</dbReference>
<evidence type="ECO:0000256" key="9">
    <source>
        <dbReference type="ARBA" id="ARBA00023136"/>
    </source>
</evidence>
<evidence type="ECO:0000256" key="4">
    <source>
        <dbReference type="ARBA" id="ARBA00022448"/>
    </source>
</evidence>
<dbReference type="GO" id="GO:0043190">
    <property type="term" value="C:ATP-binding cassette (ABC) transporter complex"/>
    <property type="evidence" value="ECO:0007669"/>
    <property type="project" value="InterPro"/>
</dbReference>
<dbReference type="InterPro" id="IPR000515">
    <property type="entry name" value="MetI-like"/>
</dbReference>
<evidence type="ECO:0000313" key="13">
    <source>
        <dbReference type="Proteomes" id="UP000275461"/>
    </source>
</evidence>
<reference evidence="12 13" key="1">
    <citation type="submission" date="2018-10" db="EMBL/GenBank/DDBJ databases">
        <title>Genomic Encyclopedia of Type Strains, Phase IV (KMG-IV): sequencing the most valuable type-strain genomes for metagenomic binning, comparative biology and taxonomic classification.</title>
        <authorList>
            <person name="Goeker M."/>
        </authorList>
    </citation>
    <scope>NUCLEOTIDE SEQUENCE [LARGE SCALE GENOMIC DNA]</scope>
    <source>
        <strain evidence="12 13">DSM 12769</strain>
    </source>
</reference>
<keyword evidence="7" id="KW-0029">Amino-acid transport</keyword>
<dbReference type="EMBL" id="RCDA01000005">
    <property type="protein sequence ID" value="RLK46830.1"/>
    <property type="molecule type" value="Genomic_DNA"/>
</dbReference>
<evidence type="ECO:0000256" key="6">
    <source>
        <dbReference type="ARBA" id="ARBA00022692"/>
    </source>
</evidence>
<name>A0A498C154_9GAMM</name>
<comment type="function">
    <text evidence="1">Part of the binding-protein-dependent transport system for glutamine; probably responsible for the translocation of the substrate across the membrane.</text>
</comment>
<accession>A0A498C154</accession>
<evidence type="ECO:0000256" key="7">
    <source>
        <dbReference type="ARBA" id="ARBA00022970"/>
    </source>
</evidence>
<feature type="transmembrane region" description="Helical" evidence="10">
    <location>
        <begin position="124"/>
        <end position="143"/>
    </location>
</feature>
<feature type="transmembrane region" description="Helical" evidence="10">
    <location>
        <begin position="189"/>
        <end position="211"/>
    </location>
</feature>
<feature type="transmembrane region" description="Helical" evidence="10">
    <location>
        <begin position="84"/>
        <end position="104"/>
    </location>
</feature>
<feature type="transmembrane region" description="Helical" evidence="10">
    <location>
        <begin position="21"/>
        <end position="44"/>
    </location>
</feature>
<evidence type="ECO:0000313" key="12">
    <source>
        <dbReference type="EMBL" id="RLK46830.1"/>
    </source>
</evidence>
<dbReference type="PANTHER" id="PTHR30614:SF20">
    <property type="entry name" value="GLUTAMINE TRANSPORT SYSTEM PERMEASE PROTEIN GLNP"/>
    <property type="match status" value="1"/>
</dbReference>
<keyword evidence="8 10" id="KW-1133">Transmembrane helix</keyword>
<dbReference type="InterPro" id="IPR010065">
    <property type="entry name" value="AA_ABC_transptr_permease_3TM"/>
</dbReference>
<dbReference type="PANTHER" id="PTHR30614">
    <property type="entry name" value="MEMBRANE COMPONENT OF AMINO ACID ABC TRANSPORTER"/>
    <property type="match status" value="1"/>
</dbReference>
<dbReference type="Gene3D" id="1.10.3720.10">
    <property type="entry name" value="MetI-like"/>
    <property type="match status" value="1"/>
</dbReference>
<protein>
    <submittedName>
        <fullName evidence="12">L-glutamine ABC transporter membrane protein</fullName>
    </submittedName>
</protein>
<evidence type="ECO:0000256" key="10">
    <source>
        <dbReference type="RuleBase" id="RU363032"/>
    </source>
</evidence>
<evidence type="ECO:0000256" key="5">
    <source>
        <dbReference type="ARBA" id="ARBA00022475"/>
    </source>
</evidence>
<comment type="subcellular location">
    <subcellularLocation>
        <location evidence="2">Cell inner membrane</location>
        <topology evidence="2">Multi-pass membrane protein</topology>
    </subcellularLocation>
    <subcellularLocation>
        <location evidence="10">Cell membrane</location>
        <topology evidence="10">Multi-pass membrane protein</topology>
    </subcellularLocation>
</comment>
<dbReference type="InterPro" id="IPR043429">
    <property type="entry name" value="ArtM/GltK/GlnP/TcyL/YhdX-like"/>
</dbReference>